<accession>A0A918WY26</accession>
<dbReference type="Gene3D" id="1.20.1250.20">
    <property type="entry name" value="MFS general substrate transporter like domains"/>
    <property type="match status" value="2"/>
</dbReference>
<evidence type="ECO:0000313" key="8">
    <source>
        <dbReference type="EMBL" id="GHC95132.1"/>
    </source>
</evidence>
<evidence type="ECO:0000256" key="2">
    <source>
        <dbReference type="ARBA" id="ARBA00022692"/>
    </source>
</evidence>
<dbReference type="PROSITE" id="PS50850">
    <property type="entry name" value="MFS"/>
    <property type="match status" value="1"/>
</dbReference>
<feature type="transmembrane region" description="Helical" evidence="6">
    <location>
        <begin position="409"/>
        <end position="428"/>
    </location>
</feature>
<evidence type="ECO:0000256" key="6">
    <source>
        <dbReference type="SAM" id="Phobius"/>
    </source>
</evidence>
<feature type="transmembrane region" description="Helical" evidence="6">
    <location>
        <begin position="282"/>
        <end position="302"/>
    </location>
</feature>
<name>A0A918WY26_9ACTN</name>
<feature type="transmembrane region" description="Helical" evidence="6">
    <location>
        <begin position="377"/>
        <end position="397"/>
    </location>
</feature>
<keyword evidence="3 6" id="KW-1133">Transmembrane helix</keyword>
<feature type="transmembrane region" description="Helical" evidence="6">
    <location>
        <begin position="194"/>
        <end position="212"/>
    </location>
</feature>
<comment type="subcellular location">
    <subcellularLocation>
        <location evidence="1">Cell membrane</location>
        <topology evidence="1">Multi-pass membrane protein</topology>
    </subcellularLocation>
</comment>
<feature type="transmembrane region" description="Helical" evidence="6">
    <location>
        <begin position="128"/>
        <end position="152"/>
    </location>
</feature>
<evidence type="ECO:0000256" key="3">
    <source>
        <dbReference type="ARBA" id="ARBA00022989"/>
    </source>
</evidence>
<dbReference type="PANTHER" id="PTHR23528">
    <property type="match status" value="1"/>
</dbReference>
<keyword evidence="2 6" id="KW-0812">Transmembrane</keyword>
<dbReference type="InterPro" id="IPR020846">
    <property type="entry name" value="MFS_dom"/>
</dbReference>
<feature type="transmembrane region" description="Helical" evidence="6">
    <location>
        <begin position="314"/>
        <end position="333"/>
    </location>
</feature>
<reference evidence="8" key="1">
    <citation type="journal article" date="2014" name="Int. J. Syst. Evol. Microbiol.">
        <title>Complete genome sequence of Corynebacterium casei LMG S-19264T (=DSM 44701T), isolated from a smear-ripened cheese.</title>
        <authorList>
            <consortium name="US DOE Joint Genome Institute (JGI-PGF)"/>
            <person name="Walter F."/>
            <person name="Albersmeier A."/>
            <person name="Kalinowski J."/>
            <person name="Ruckert C."/>
        </authorList>
    </citation>
    <scope>NUCLEOTIDE SEQUENCE</scope>
    <source>
        <strain evidence="8">JCM 4637</strain>
    </source>
</reference>
<feature type="domain" description="Major facilitator superfamily (MFS) profile" evidence="7">
    <location>
        <begin position="243"/>
        <end position="435"/>
    </location>
</feature>
<evidence type="ECO:0000256" key="4">
    <source>
        <dbReference type="ARBA" id="ARBA00023136"/>
    </source>
</evidence>
<protein>
    <submittedName>
        <fullName evidence="8">MFS transporter</fullName>
    </submittedName>
</protein>
<feature type="compositionally biased region" description="Low complexity" evidence="5">
    <location>
        <begin position="1"/>
        <end position="11"/>
    </location>
</feature>
<feature type="transmembrane region" description="Helical" evidence="6">
    <location>
        <begin position="339"/>
        <end position="356"/>
    </location>
</feature>
<feature type="transmembrane region" description="Helical" evidence="6">
    <location>
        <begin position="105"/>
        <end position="122"/>
    </location>
</feature>
<evidence type="ECO:0000259" key="7">
    <source>
        <dbReference type="PROSITE" id="PS50850"/>
    </source>
</evidence>
<dbReference type="EMBL" id="BMVC01000006">
    <property type="protein sequence ID" value="GHC95132.1"/>
    <property type="molecule type" value="Genomic_DNA"/>
</dbReference>
<evidence type="ECO:0000256" key="1">
    <source>
        <dbReference type="ARBA" id="ARBA00004651"/>
    </source>
</evidence>
<comment type="caution">
    <text evidence="8">The sequence shown here is derived from an EMBL/GenBank/DDBJ whole genome shotgun (WGS) entry which is preliminary data.</text>
</comment>
<dbReference type="InterPro" id="IPR036259">
    <property type="entry name" value="MFS_trans_sf"/>
</dbReference>
<feature type="transmembrane region" description="Helical" evidence="6">
    <location>
        <begin position="70"/>
        <end position="93"/>
    </location>
</feature>
<feature type="transmembrane region" description="Helical" evidence="6">
    <location>
        <begin position="164"/>
        <end position="188"/>
    </location>
</feature>
<reference evidence="8" key="2">
    <citation type="submission" date="2020-09" db="EMBL/GenBank/DDBJ databases">
        <authorList>
            <person name="Sun Q."/>
            <person name="Ohkuma M."/>
        </authorList>
    </citation>
    <scope>NUCLEOTIDE SEQUENCE</scope>
    <source>
        <strain evidence="8">JCM 4637</strain>
    </source>
</reference>
<dbReference type="GO" id="GO:0022857">
    <property type="term" value="F:transmembrane transporter activity"/>
    <property type="evidence" value="ECO:0007669"/>
    <property type="project" value="InterPro"/>
</dbReference>
<feature type="region of interest" description="Disordered" evidence="5">
    <location>
        <begin position="1"/>
        <end position="23"/>
    </location>
</feature>
<evidence type="ECO:0000313" key="9">
    <source>
        <dbReference type="Proteomes" id="UP000638353"/>
    </source>
</evidence>
<sequence length="435" mass="45486">MSAQTSSTAPAPGRPPAPASSAGALSKAQGTTLLWSMFAGFTTLYIAYSGLLGVLLPIQVEQIAPDSKEASLATVTMVSSIVTLFIQPVVGAMSDRTRGRFGRRTPWMALGAVGSVLALVALGQAGSLLWLTLLWVAAQVLLNVIQAPLTAIMADRVSPERFGVYSAAVGIGSQVGATIGVLVATSFASRFSTGYAVFAALVLVVTLAFVLLNKDRQSTAPVEPFSWGAFVKGFWISPRKHPDFAWAFLARVVFILGYWGIFAYQRYALTDYVGLKGDDVNHVQTVMALLTMAGTLVASIPAGRISDRTGRRKIFVMGSSVVLAVACAVPLISPTATGMYVYAVLAGVGFGTYMSLDMALMTEVLPSGGDAGKDLGILNIATNVPQALGPMVGAWIIGAFSDGADKVPGYHVLFGYAIVVVLLGAVAIKPIKSVK</sequence>
<keyword evidence="4 6" id="KW-0472">Membrane</keyword>
<dbReference type="RefSeq" id="WP_189824116.1">
    <property type="nucleotide sequence ID" value="NZ_BMVC01000006.1"/>
</dbReference>
<dbReference type="Pfam" id="PF13347">
    <property type="entry name" value="MFS_2"/>
    <property type="match status" value="1"/>
</dbReference>
<proteinExistence type="predicted"/>
<organism evidence="8 9">
    <name type="scientific">Streptomyces finlayi</name>
    <dbReference type="NCBI Taxonomy" id="67296"/>
    <lineage>
        <taxon>Bacteria</taxon>
        <taxon>Bacillati</taxon>
        <taxon>Actinomycetota</taxon>
        <taxon>Actinomycetes</taxon>
        <taxon>Kitasatosporales</taxon>
        <taxon>Streptomycetaceae</taxon>
        <taxon>Streptomyces</taxon>
    </lineage>
</organism>
<dbReference type="PANTHER" id="PTHR23528:SF1">
    <property type="entry name" value="MAJOR FACILITATOR SUPERFAMILY (MFS) PROFILE DOMAIN-CONTAINING PROTEIN"/>
    <property type="match status" value="1"/>
</dbReference>
<dbReference type="SUPFAM" id="SSF103473">
    <property type="entry name" value="MFS general substrate transporter"/>
    <property type="match status" value="1"/>
</dbReference>
<dbReference type="GO" id="GO:0005886">
    <property type="term" value="C:plasma membrane"/>
    <property type="evidence" value="ECO:0007669"/>
    <property type="project" value="UniProtKB-SubCell"/>
</dbReference>
<gene>
    <name evidence="8" type="primary">floR</name>
    <name evidence="8" type="ORF">GCM10010334_34030</name>
</gene>
<feature type="transmembrane region" description="Helical" evidence="6">
    <location>
        <begin position="33"/>
        <end position="58"/>
    </location>
</feature>
<evidence type="ECO:0000256" key="5">
    <source>
        <dbReference type="SAM" id="MobiDB-lite"/>
    </source>
</evidence>
<feature type="transmembrane region" description="Helical" evidence="6">
    <location>
        <begin position="244"/>
        <end position="262"/>
    </location>
</feature>
<dbReference type="Proteomes" id="UP000638353">
    <property type="component" value="Unassembled WGS sequence"/>
</dbReference>
<dbReference type="AlphaFoldDB" id="A0A918WY26"/>